<feature type="non-terminal residue" evidence="1">
    <location>
        <position position="176"/>
    </location>
</feature>
<accession>A0A843VCB1</accession>
<gene>
    <name evidence="1" type="ORF">Taro_025463</name>
</gene>
<comment type="caution">
    <text evidence="1">The sequence shown here is derived from an EMBL/GenBank/DDBJ whole genome shotgun (WGS) entry which is preliminary data.</text>
</comment>
<dbReference type="AlphaFoldDB" id="A0A843VCB1"/>
<dbReference type="EMBL" id="NMUH01001491">
    <property type="protein sequence ID" value="MQL92826.1"/>
    <property type="molecule type" value="Genomic_DNA"/>
</dbReference>
<protein>
    <submittedName>
        <fullName evidence="1">Uncharacterized protein</fullName>
    </submittedName>
</protein>
<keyword evidence="2" id="KW-1185">Reference proteome</keyword>
<name>A0A843VCB1_COLES</name>
<organism evidence="1 2">
    <name type="scientific">Colocasia esculenta</name>
    <name type="common">Wild taro</name>
    <name type="synonym">Arum esculentum</name>
    <dbReference type="NCBI Taxonomy" id="4460"/>
    <lineage>
        <taxon>Eukaryota</taxon>
        <taxon>Viridiplantae</taxon>
        <taxon>Streptophyta</taxon>
        <taxon>Embryophyta</taxon>
        <taxon>Tracheophyta</taxon>
        <taxon>Spermatophyta</taxon>
        <taxon>Magnoliopsida</taxon>
        <taxon>Liliopsida</taxon>
        <taxon>Araceae</taxon>
        <taxon>Aroideae</taxon>
        <taxon>Colocasieae</taxon>
        <taxon>Colocasia</taxon>
    </lineage>
</organism>
<reference evidence="1" key="1">
    <citation type="submission" date="2017-07" db="EMBL/GenBank/DDBJ databases">
        <title>Taro Niue Genome Assembly and Annotation.</title>
        <authorList>
            <person name="Atibalentja N."/>
            <person name="Keating K."/>
            <person name="Fields C.J."/>
        </authorList>
    </citation>
    <scope>NUCLEOTIDE SEQUENCE</scope>
    <source>
        <strain evidence="1">Niue_2</strain>
        <tissue evidence="1">Leaf</tissue>
    </source>
</reference>
<sequence>MAVDSYYRLLVSRNMLVPGKVNLSTGDFRLSTGILYLSTDGGLKQSSREKLRVLVWWLLAVKIPSYDLYIWVSKHFMAVDSYCRLLVSRNMIVPEKVNLSIDDFRLSTGIMYLSTGLFSVPKRDRVARRVLIATSGDVAFRLPLFWLVVCMRAACRALDGRADVDRRIATGSRVVI</sequence>
<proteinExistence type="predicted"/>
<evidence type="ECO:0000313" key="1">
    <source>
        <dbReference type="EMBL" id="MQL92826.1"/>
    </source>
</evidence>
<evidence type="ECO:0000313" key="2">
    <source>
        <dbReference type="Proteomes" id="UP000652761"/>
    </source>
</evidence>
<dbReference type="Proteomes" id="UP000652761">
    <property type="component" value="Unassembled WGS sequence"/>
</dbReference>